<reference evidence="1 2" key="1">
    <citation type="submission" date="2023-03" db="EMBL/GenBank/DDBJ databases">
        <title>Draft genome sequence of Streptomyces sp. K1PA1 isolated from peat swamp forest in Thailand.</title>
        <authorList>
            <person name="Klaysubun C."/>
            <person name="Duangmal K."/>
        </authorList>
    </citation>
    <scope>NUCLEOTIDE SEQUENCE [LARGE SCALE GENOMIC DNA]</scope>
    <source>
        <strain evidence="1 2">K1PA1</strain>
    </source>
</reference>
<organism evidence="1 2">
    <name type="scientific">Streptomyces tropicalis</name>
    <dbReference type="NCBI Taxonomy" id="3034234"/>
    <lineage>
        <taxon>Bacteria</taxon>
        <taxon>Bacillati</taxon>
        <taxon>Actinomycetota</taxon>
        <taxon>Actinomycetes</taxon>
        <taxon>Kitasatosporales</taxon>
        <taxon>Streptomycetaceae</taxon>
        <taxon>Streptomyces</taxon>
    </lineage>
</organism>
<dbReference type="RefSeq" id="WP_276112602.1">
    <property type="nucleotide sequence ID" value="NZ_JARJBB010000038.1"/>
</dbReference>
<proteinExistence type="predicted"/>
<dbReference type="EMBL" id="JARJBB010000038">
    <property type="protein sequence ID" value="MDF3303056.1"/>
    <property type="molecule type" value="Genomic_DNA"/>
</dbReference>
<keyword evidence="2" id="KW-1185">Reference proteome</keyword>
<name>A0ABT6AEH6_9ACTN</name>
<gene>
    <name evidence="1" type="ORF">P3H78_31480</name>
</gene>
<accession>A0ABT6AEH6</accession>
<evidence type="ECO:0000313" key="1">
    <source>
        <dbReference type="EMBL" id="MDF3303056.1"/>
    </source>
</evidence>
<dbReference type="Proteomes" id="UP001221150">
    <property type="component" value="Unassembled WGS sequence"/>
</dbReference>
<comment type="caution">
    <text evidence="1">The sequence shown here is derived from an EMBL/GenBank/DDBJ whole genome shotgun (WGS) entry which is preliminary data.</text>
</comment>
<protein>
    <submittedName>
        <fullName evidence="1">Uncharacterized protein</fullName>
    </submittedName>
</protein>
<evidence type="ECO:0000313" key="2">
    <source>
        <dbReference type="Proteomes" id="UP001221150"/>
    </source>
</evidence>
<sequence length="127" mass="13200">MNTTLAPAPEPLPGAAESTIDLTGVTSYTAGIVRLAQAKGLRPAWGQPRGHTRRIILNAVGPHGAFGSIVIGRSSGKVLRAEIIHGNDAKVPRRAKGTNAVRALLREVTPSACRQGCTAQSSTACRP</sequence>